<evidence type="ECO:0000256" key="8">
    <source>
        <dbReference type="ARBA" id="ARBA00022840"/>
    </source>
</evidence>
<evidence type="ECO:0000313" key="15">
    <source>
        <dbReference type="Proteomes" id="UP000217076"/>
    </source>
</evidence>
<keyword evidence="6" id="KW-0547">Nucleotide-binding</keyword>
<evidence type="ECO:0000256" key="5">
    <source>
        <dbReference type="ARBA" id="ARBA00022679"/>
    </source>
</evidence>
<dbReference type="NCBIfam" id="TIGR01498">
    <property type="entry name" value="folK"/>
    <property type="match status" value="1"/>
</dbReference>
<evidence type="ECO:0000256" key="9">
    <source>
        <dbReference type="ARBA" id="ARBA00022909"/>
    </source>
</evidence>
<dbReference type="InterPro" id="IPR000550">
    <property type="entry name" value="Hppk"/>
</dbReference>
<keyword evidence="8" id="KW-0067">ATP-binding</keyword>
<reference evidence="15" key="1">
    <citation type="submission" date="2016-10" db="EMBL/GenBank/DDBJ databases">
        <authorList>
            <person name="Varghese N."/>
            <person name="Submissions S."/>
        </authorList>
    </citation>
    <scope>NUCLEOTIDE SEQUENCE [LARGE SCALE GENOMIC DNA]</scope>
    <source>
        <strain evidence="15">930I</strain>
    </source>
</reference>
<dbReference type="GO" id="GO:0046654">
    <property type="term" value="P:tetrahydrofolate biosynthetic process"/>
    <property type="evidence" value="ECO:0007669"/>
    <property type="project" value="UniProtKB-UniPathway"/>
</dbReference>
<evidence type="ECO:0000256" key="7">
    <source>
        <dbReference type="ARBA" id="ARBA00022777"/>
    </source>
</evidence>
<dbReference type="STRING" id="83401.SAMN05421742_103346"/>
<evidence type="ECO:0000256" key="2">
    <source>
        <dbReference type="ARBA" id="ARBA00005810"/>
    </source>
</evidence>
<keyword evidence="5" id="KW-0808">Transferase</keyword>
<dbReference type="GO" id="GO:0003848">
    <property type="term" value="F:2-amino-4-hydroxy-6-hydroxymethyldihydropteridine diphosphokinase activity"/>
    <property type="evidence" value="ECO:0007669"/>
    <property type="project" value="UniProtKB-EC"/>
</dbReference>
<comment type="function">
    <text evidence="10">Catalyzes the transfer of pyrophosphate from adenosine triphosphate (ATP) to 6-hydroxymethyl-7,8-dihydropterin, an enzymatic step in folate biosynthesis pathway.</text>
</comment>
<evidence type="ECO:0000256" key="6">
    <source>
        <dbReference type="ARBA" id="ARBA00022741"/>
    </source>
</evidence>
<comment type="pathway">
    <text evidence="1">Cofactor biosynthesis; tetrahydrofolate biosynthesis; 2-amino-4-hydroxy-6-hydroxymethyl-7,8-dihydropteridine diphosphate from 7,8-dihydroneopterin triphosphate: step 4/4.</text>
</comment>
<accession>A0A1G7YLY2</accession>
<gene>
    <name evidence="14" type="ORF">SAMN05421742_103346</name>
</gene>
<keyword evidence="7 14" id="KW-0418">Kinase</keyword>
<keyword evidence="9" id="KW-0289">Folate biosynthesis</keyword>
<name>A0A1G7YLY2_9PROT</name>
<keyword evidence="15" id="KW-1185">Reference proteome</keyword>
<evidence type="ECO:0000313" key="14">
    <source>
        <dbReference type="EMBL" id="SDG97538.1"/>
    </source>
</evidence>
<evidence type="ECO:0000256" key="1">
    <source>
        <dbReference type="ARBA" id="ARBA00005051"/>
    </source>
</evidence>
<comment type="similarity">
    <text evidence="2">Belongs to the HPPK family.</text>
</comment>
<dbReference type="Proteomes" id="UP000217076">
    <property type="component" value="Unassembled WGS sequence"/>
</dbReference>
<dbReference type="InterPro" id="IPR035907">
    <property type="entry name" value="Hppk_sf"/>
</dbReference>
<evidence type="ECO:0000256" key="4">
    <source>
        <dbReference type="ARBA" id="ARBA00016218"/>
    </source>
</evidence>
<feature type="domain" description="7,8-dihydro-6-hydroxymethylpterin-pyrophosphokinase" evidence="13">
    <location>
        <begin position="17"/>
        <end position="148"/>
    </location>
</feature>
<dbReference type="AlphaFoldDB" id="A0A1G7YLY2"/>
<evidence type="ECO:0000256" key="10">
    <source>
        <dbReference type="ARBA" id="ARBA00029409"/>
    </source>
</evidence>
<dbReference type="PANTHER" id="PTHR43071">
    <property type="entry name" value="2-AMINO-4-HYDROXY-6-HYDROXYMETHYLDIHYDROPTERIDINE PYROPHOSPHOKINASE"/>
    <property type="match status" value="1"/>
</dbReference>
<dbReference type="GO" id="GO:0005524">
    <property type="term" value="F:ATP binding"/>
    <property type="evidence" value="ECO:0007669"/>
    <property type="project" value="UniProtKB-KW"/>
</dbReference>
<dbReference type="EC" id="2.7.6.3" evidence="3"/>
<evidence type="ECO:0000256" key="3">
    <source>
        <dbReference type="ARBA" id="ARBA00013253"/>
    </source>
</evidence>
<dbReference type="SUPFAM" id="SSF55083">
    <property type="entry name" value="6-hydroxymethyl-7,8-dihydropterin pyrophosphokinase, HPPK"/>
    <property type="match status" value="1"/>
</dbReference>
<evidence type="ECO:0000256" key="12">
    <source>
        <dbReference type="ARBA" id="ARBA00033413"/>
    </source>
</evidence>
<evidence type="ECO:0000259" key="13">
    <source>
        <dbReference type="Pfam" id="PF01288"/>
    </source>
</evidence>
<dbReference type="CDD" id="cd00483">
    <property type="entry name" value="HPPK"/>
    <property type="match status" value="1"/>
</dbReference>
<dbReference type="UniPathway" id="UPA00077">
    <property type="reaction ID" value="UER00155"/>
</dbReference>
<dbReference type="Gene3D" id="3.30.70.560">
    <property type="entry name" value="7,8-Dihydro-6-hydroxymethylpterin-pyrophosphokinase HPPK"/>
    <property type="match status" value="1"/>
</dbReference>
<evidence type="ECO:0000256" key="11">
    <source>
        <dbReference type="ARBA" id="ARBA00029766"/>
    </source>
</evidence>
<dbReference type="EMBL" id="FNCV01000003">
    <property type="protein sequence ID" value="SDG97538.1"/>
    <property type="molecule type" value="Genomic_DNA"/>
</dbReference>
<protein>
    <recommendedName>
        <fullName evidence="4">2-amino-4-hydroxy-6-hydroxymethyldihydropteridine pyrophosphokinase</fullName>
        <ecNumber evidence="3">2.7.6.3</ecNumber>
    </recommendedName>
    <alternativeName>
        <fullName evidence="11">6-hydroxymethyl-7,8-dihydropterin pyrophosphokinase</fullName>
    </alternativeName>
    <alternativeName>
        <fullName evidence="12">7,8-dihydro-6-hydroxymethylpterin-pyrophosphokinase</fullName>
    </alternativeName>
</protein>
<dbReference type="PANTHER" id="PTHR43071:SF1">
    <property type="entry name" value="2-AMINO-4-HYDROXY-6-HYDROXYMETHYLDIHYDROPTERIDINE PYROPHOSPHOKINASE"/>
    <property type="match status" value="1"/>
</dbReference>
<proteinExistence type="inferred from homology"/>
<dbReference type="GO" id="GO:0046656">
    <property type="term" value="P:folic acid biosynthetic process"/>
    <property type="evidence" value="ECO:0007669"/>
    <property type="project" value="UniProtKB-KW"/>
</dbReference>
<sequence length="176" mass="18668">MTSASLTPDAASRRVLVGLGSNLPGRFASPLAVLEAALAALERAGLSVAARSGWWESAPVPRSDQPWFVNGVVRLAGGPPAVELLDLLNRIEADLGRHRDGTPNAPRVVDLDLLDDAGQVVDTPRLTLPHPRLAERAFVLHPLAEVAPGWTHPLSGRGLPELIAALPPDQEIRPLP</sequence>
<dbReference type="Pfam" id="PF01288">
    <property type="entry name" value="HPPK"/>
    <property type="match status" value="1"/>
</dbReference>
<organism evidence="14 15">
    <name type="scientific">Roseospirillum parvum</name>
    <dbReference type="NCBI Taxonomy" id="83401"/>
    <lineage>
        <taxon>Bacteria</taxon>
        <taxon>Pseudomonadati</taxon>
        <taxon>Pseudomonadota</taxon>
        <taxon>Alphaproteobacteria</taxon>
        <taxon>Rhodospirillales</taxon>
        <taxon>Rhodospirillaceae</taxon>
        <taxon>Roseospirillum</taxon>
    </lineage>
</organism>
<dbReference type="RefSeq" id="WP_245689323.1">
    <property type="nucleotide sequence ID" value="NZ_FNCV01000003.1"/>
</dbReference>
<dbReference type="GO" id="GO:0016301">
    <property type="term" value="F:kinase activity"/>
    <property type="evidence" value="ECO:0007669"/>
    <property type="project" value="UniProtKB-KW"/>
</dbReference>